<name>A0A1H6FZ24_9EURY</name>
<evidence type="ECO:0000256" key="4">
    <source>
        <dbReference type="ARBA" id="ARBA00022691"/>
    </source>
</evidence>
<dbReference type="InterPro" id="IPR031303">
    <property type="entry name" value="C5_meth_CS"/>
</dbReference>
<dbReference type="SUPFAM" id="SSF53335">
    <property type="entry name" value="S-adenosyl-L-methionine-dependent methyltransferases"/>
    <property type="match status" value="1"/>
</dbReference>
<dbReference type="InterPro" id="IPR050390">
    <property type="entry name" value="C5-Methyltransferase"/>
</dbReference>
<reference evidence="7" key="1">
    <citation type="submission" date="2016-10" db="EMBL/GenBank/DDBJ databases">
        <authorList>
            <person name="Varghese N."/>
            <person name="Submissions S."/>
        </authorList>
    </citation>
    <scope>NUCLEOTIDE SEQUENCE [LARGE SCALE GENOMIC DNA]</scope>
    <source>
        <strain evidence="7">CGMCC 1.8981</strain>
    </source>
</reference>
<dbReference type="EC" id="2.1.1.37" evidence="1"/>
<evidence type="ECO:0000256" key="2">
    <source>
        <dbReference type="ARBA" id="ARBA00022603"/>
    </source>
</evidence>
<organism evidence="6 7">
    <name type="scientific">Natronorubrum sediminis</name>
    <dbReference type="NCBI Taxonomy" id="640943"/>
    <lineage>
        <taxon>Archaea</taxon>
        <taxon>Methanobacteriati</taxon>
        <taxon>Methanobacteriota</taxon>
        <taxon>Stenosarchaea group</taxon>
        <taxon>Halobacteria</taxon>
        <taxon>Halobacteriales</taxon>
        <taxon>Natrialbaceae</taxon>
        <taxon>Natronorubrum</taxon>
    </lineage>
</organism>
<keyword evidence="3 6" id="KW-0808">Transferase</keyword>
<comment type="similarity">
    <text evidence="5">Belongs to the class I-like SAM-binding methyltransferase superfamily. C5-methyltransferase family.</text>
</comment>
<dbReference type="GO" id="GO:0003677">
    <property type="term" value="F:DNA binding"/>
    <property type="evidence" value="ECO:0007669"/>
    <property type="project" value="TreeGrafter"/>
</dbReference>
<accession>A0A1H6FZ24</accession>
<dbReference type="RefSeq" id="WP_175459724.1">
    <property type="nucleotide sequence ID" value="NZ_FNWL01000002.1"/>
</dbReference>
<dbReference type="GO" id="GO:0032259">
    <property type="term" value="P:methylation"/>
    <property type="evidence" value="ECO:0007669"/>
    <property type="project" value="UniProtKB-KW"/>
</dbReference>
<dbReference type="Proteomes" id="UP000199112">
    <property type="component" value="Unassembled WGS sequence"/>
</dbReference>
<evidence type="ECO:0000256" key="1">
    <source>
        <dbReference type="ARBA" id="ARBA00011975"/>
    </source>
</evidence>
<sequence>MADSWEDIDTPEIPSCLLDSSDTEFSLHQEFILRHVDFLIDVLTAEQYHHNWHHPAGCPTATPETQCRKRKSDQQFPCRYESLTESTSEAICTCEDSLTGSDDPLDTVAAVAIAPDDQPPSRRYFNREYRRIIANLRDQIGVWDKIAELDEDELEAALLKATNRPSISDTRITRLQKLVDVVADDDHTDGVTLRGLGGLRYSSFADLLAEFPGISKSDAWWLMLVAFDKPVWPSDPFVDGLLCSLGLLSPDELRDDTERRERLEEELARRQIPQLHRAVAGHAVKGGIDSCGDDCEIQKFLLTHRLRRQKQENSGPIVVDLFSGAGGLSLGFVRNDWTVELAIDNDRHATDTYRLNHPEIPHEKIVCGDIRTELEEGLLERIDREPDVIAGGPPCQSLSQAGYRARLADDSEYNILEDDRTELYEEYVTAVERLRPKALVMENVEGMANEIGDTGVRVADLVIDALNSIGADGHGYTCHYRLLDCADYGIPQHRERIFIFGVRDDLVGENDDSIIEALFEQISEVGPTDEVTLKQALSGLPKLRRGEGGRVVPDSVRGTRSEYVEEHELSTGTELCYNHQAREHPMEKDQTLFDEALEPGDTGWDVKYRKDGKYAELIEYDVGTEEDPRFKDKYRMLEWTEPAPTVVAHLAKDANNFVLPDYYEYAPNVTGEPDNRRNRGITPREAARLQSFPDDYVFLGPFTHWFRQIGNAVPPLMGWRIADVLQQQLNSEPPAVFSCRSPQQASTDD</sequence>
<gene>
    <name evidence="6" type="ORF">SAMN04487967_1883</name>
</gene>
<dbReference type="InterPro" id="IPR029063">
    <property type="entry name" value="SAM-dependent_MTases_sf"/>
</dbReference>
<dbReference type="InterPro" id="IPR011257">
    <property type="entry name" value="DNA_glycosylase"/>
</dbReference>
<dbReference type="PROSITE" id="PS00094">
    <property type="entry name" value="C5_MTASE_1"/>
    <property type="match status" value="1"/>
</dbReference>
<dbReference type="Gene3D" id="1.10.340.30">
    <property type="entry name" value="Hypothetical protein, domain 2"/>
    <property type="match status" value="1"/>
</dbReference>
<dbReference type="PANTHER" id="PTHR10629">
    <property type="entry name" value="CYTOSINE-SPECIFIC METHYLTRANSFERASE"/>
    <property type="match status" value="1"/>
</dbReference>
<dbReference type="GO" id="GO:0003886">
    <property type="term" value="F:DNA (cytosine-5-)-methyltransferase activity"/>
    <property type="evidence" value="ECO:0007669"/>
    <property type="project" value="UniProtKB-EC"/>
</dbReference>
<proteinExistence type="inferred from homology"/>
<dbReference type="GO" id="GO:0044027">
    <property type="term" value="P:negative regulation of gene expression via chromosomal CpG island methylation"/>
    <property type="evidence" value="ECO:0007669"/>
    <property type="project" value="TreeGrafter"/>
</dbReference>
<dbReference type="AlphaFoldDB" id="A0A1H6FZ24"/>
<dbReference type="GO" id="GO:0006281">
    <property type="term" value="P:DNA repair"/>
    <property type="evidence" value="ECO:0007669"/>
    <property type="project" value="InterPro"/>
</dbReference>
<keyword evidence="7" id="KW-1185">Reference proteome</keyword>
<dbReference type="InterPro" id="IPR001525">
    <property type="entry name" value="C5_MeTfrase"/>
</dbReference>
<dbReference type="Pfam" id="PF00145">
    <property type="entry name" value="DNA_methylase"/>
    <property type="match status" value="1"/>
</dbReference>
<evidence type="ECO:0000313" key="6">
    <source>
        <dbReference type="EMBL" id="SEH15024.1"/>
    </source>
</evidence>
<evidence type="ECO:0000256" key="5">
    <source>
        <dbReference type="RuleBase" id="RU000416"/>
    </source>
</evidence>
<dbReference type="EMBL" id="FNWL01000002">
    <property type="protein sequence ID" value="SEH15024.1"/>
    <property type="molecule type" value="Genomic_DNA"/>
</dbReference>
<dbReference type="PANTHER" id="PTHR10629:SF52">
    <property type="entry name" value="DNA (CYTOSINE-5)-METHYLTRANSFERASE 1"/>
    <property type="match status" value="1"/>
</dbReference>
<dbReference type="OrthoDB" id="5033at2157"/>
<dbReference type="SUPFAM" id="SSF48150">
    <property type="entry name" value="DNA-glycosylase"/>
    <property type="match status" value="1"/>
</dbReference>
<keyword evidence="4" id="KW-0949">S-adenosyl-L-methionine</keyword>
<dbReference type="Gene3D" id="1.10.1670.10">
    <property type="entry name" value="Helix-hairpin-Helix base-excision DNA repair enzymes (C-terminal)"/>
    <property type="match status" value="1"/>
</dbReference>
<evidence type="ECO:0000313" key="7">
    <source>
        <dbReference type="Proteomes" id="UP000199112"/>
    </source>
</evidence>
<dbReference type="InterPro" id="IPR018117">
    <property type="entry name" value="C5_DNA_meth_AS"/>
</dbReference>
<dbReference type="PROSITE" id="PS00095">
    <property type="entry name" value="C5_MTASE_2"/>
    <property type="match status" value="1"/>
</dbReference>
<keyword evidence="2 6" id="KW-0489">Methyltransferase</keyword>
<protein>
    <recommendedName>
        <fullName evidence="1">DNA (cytosine-5-)-methyltransferase</fullName>
        <ecNumber evidence="1">2.1.1.37</ecNumber>
    </recommendedName>
</protein>
<dbReference type="PROSITE" id="PS51679">
    <property type="entry name" value="SAM_MT_C5"/>
    <property type="match status" value="1"/>
</dbReference>
<dbReference type="Gene3D" id="3.40.50.150">
    <property type="entry name" value="Vaccinia Virus protein VP39"/>
    <property type="match status" value="1"/>
</dbReference>
<dbReference type="NCBIfam" id="TIGR00675">
    <property type="entry name" value="dcm"/>
    <property type="match status" value="1"/>
</dbReference>
<dbReference type="InterPro" id="IPR023170">
    <property type="entry name" value="HhH_base_excis_C"/>
</dbReference>
<dbReference type="Gene3D" id="3.90.120.10">
    <property type="entry name" value="DNA Methylase, subunit A, domain 2"/>
    <property type="match status" value="1"/>
</dbReference>
<evidence type="ECO:0000256" key="3">
    <source>
        <dbReference type="ARBA" id="ARBA00022679"/>
    </source>
</evidence>
<dbReference type="PRINTS" id="PR00105">
    <property type="entry name" value="C5METTRFRASE"/>
</dbReference>